<feature type="compositionally biased region" description="Low complexity" evidence="2">
    <location>
        <begin position="51"/>
        <end position="129"/>
    </location>
</feature>
<feature type="signal peptide" evidence="3">
    <location>
        <begin position="1"/>
        <end position="20"/>
    </location>
</feature>
<keyword evidence="4" id="KW-0449">Lipoprotein</keyword>
<feature type="chain" id="PRO_5047530790" evidence="3">
    <location>
        <begin position="21"/>
        <end position="326"/>
    </location>
</feature>
<keyword evidence="5" id="KW-1185">Reference proteome</keyword>
<evidence type="ECO:0000313" key="5">
    <source>
        <dbReference type="Proteomes" id="UP001221411"/>
    </source>
</evidence>
<dbReference type="Gene3D" id="2.50.20.10">
    <property type="entry name" value="Lipoprotein localisation LolA/LolB/LppX"/>
    <property type="match status" value="1"/>
</dbReference>
<dbReference type="CDD" id="cd16325">
    <property type="entry name" value="LolA"/>
    <property type="match status" value="1"/>
</dbReference>
<feature type="compositionally biased region" description="Low complexity" evidence="2">
    <location>
        <begin position="21"/>
        <end position="38"/>
    </location>
</feature>
<keyword evidence="1 3" id="KW-0732">Signal</keyword>
<protein>
    <submittedName>
        <fullName evidence="4">Outer membrane lipoprotein carrier protein LolA</fullName>
    </submittedName>
</protein>
<dbReference type="Pfam" id="PF03548">
    <property type="entry name" value="LolA"/>
    <property type="match status" value="1"/>
</dbReference>
<organism evidence="4 5">
    <name type="scientific">Polyangium mundeleinium</name>
    <dbReference type="NCBI Taxonomy" id="2995306"/>
    <lineage>
        <taxon>Bacteria</taxon>
        <taxon>Pseudomonadati</taxon>
        <taxon>Myxococcota</taxon>
        <taxon>Polyangia</taxon>
        <taxon>Polyangiales</taxon>
        <taxon>Polyangiaceae</taxon>
        <taxon>Polyangium</taxon>
    </lineage>
</organism>
<dbReference type="PANTHER" id="PTHR35869">
    <property type="entry name" value="OUTER-MEMBRANE LIPOPROTEIN CARRIER PROTEIN"/>
    <property type="match status" value="1"/>
</dbReference>
<proteinExistence type="predicted"/>
<dbReference type="InterPro" id="IPR029046">
    <property type="entry name" value="LolA/LolB/LppX"/>
</dbReference>
<evidence type="ECO:0000313" key="4">
    <source>
        <dbReference type="EMBL" id="MDC0742575.1"/>
    </source>
</evidence>
<sequence length="326" mass="33381">MPKRPLLATSALLLALAACQDDPAPSTLPTSSATPASPNVGGAAPHPPAPSAAASASTEEPAPAAASAAASASASAAPPTPASAAPASPRATATASAAAPPPTATASASAAAPPATASAAPAPTAAPAPGSADAVAVAIDQVFLDKKTFFAKFKQEHTQKVAGTTKKSTGVFSFERPNKISFRYDAPSKNRIVSDGTTLKVYIGEDNQMFVQPVDKTEYPGALAFLMGKGLAPSFTFAFHDKSKFEGGPVLLGKPRQATPHYDSVYFYVDKAFLEKKDPGVIRRVMLVDAQGNRNRFDFEGSTQPATIDPAEFTFTPPPGTNVTQN</sequence>
<dbReference type="EMBL" id="JAQNDO010000001">
    <property type="protein sequence ID" value="MDC0742575.1"/>
    <property type="molecule type" value="Genomic_DNA"/>
</dbReference>
<dbReference type="RefSeq" id="WP_271917956.1">
    <property type="nucleotide sequence ID" value="NZ_JAQNDO010000001.1"/>
</dbReference>
<gene>
    <name evidence="4" type="ORF">POL67_14565</name>
</gene>
<dbReference type="SUPFAM" id="SSF89392">
    <property type="entry name" value="Prokaryotic lipoproteins and lipoprotein localization factors"/>
    <property type="match status" value="1"/>
</dbReference>
<dbReference type="InterPro" id="IPR004564">
    <property type="entry name" value="OM_lipoprot_carrier_LolA-like"/>
</dbReference>
<reference evidence="4 5" key="1">
    <citation type="submission" date="2022-11" db="EMBL/GenBank/DDBJ databases">
        <title>Minimal conservation of predation-associated metabolite biosynthetic gene clusters underscores biosynthetic potential of Myxococcota including descriptions for ten novel species: Archangium lansinium sp. nov., Myxococcus landrumus sp. nov., Nannocystis bai.</title>
        <authorList>
            <person name="Ahearne A."/>
            <person name="Stevens C."/>
            <person name="Dowd S."/>
        </authorList>
    </citation>
    <scope>NUCLEOTIDE SEQUENCE [LARGE SCALE GENOMIC DNA]</scope>
    <source>
        <strain evidence="4 5">RJM3</strain>
    </source>
</reference>
<accession>A0ABT5EL51</accession>
<evidence type="ECO:0000256" key="3">
    <source>
        <dbReference type="SAM" id="SignalP"/>
    </source>
</evidence>
<evidence type="ECO:0000256" key="2">
    <source>
        <dbReference type="SAM" id="MobiDB-lite"/>
    </source>
</evidence>
<dbReference type="PANTHER" id="PTHR35869:SF1">
    <property type="entry name" value="OUTER-MEMBRANE LIPOPROTEIN CARRIER PROTEIN"/>
    <property type="match status" value="1"/>
</dbReference>
<name>A0ABT5EL51_9BACT</name>
<dbReference type="PROSITE" id="PS51257">
    <property type="entry name" value="PROKAR_LIPOPROTEIN"/>
    <property type="match status" value="1"/>
</dbReference>
<comment type="caution">
    <text evidence="4">The sequence shown here is derived from an EMBL/GenBank/DDBJ whole genome shotgun (WGS) entry which is preliminary data.</text>
</comment>
<evidence type="ECO:0000256" key="1">
    <source>
        <dbReference type="ARBA" id="ARBA00022729"/>
    </source>
</evidence>
<feature type="region of interest" description="Disordered" evidence="2">
    <location>
        <begin position="21"/>
        <end position="129"/>
    </location>
</feature>
<dbReference type="Proteomes" id="UP001221411">
    <property type="component" value="Unassembled WGS sequence"/>
</dbReference>